<dbReference type="PATRIC" id="fig|1254432.3.peg.3630"/>
<dbReference type="KEGG" id="scu:SCE1572_16135"/>
<dbReference type="AlphaFoldDB" id="S4XU63"/>
<evidence type="ECO:0000313" key="2">
    <source>
        <dbReference type="Proteomes" id="UP000014803"/>
    </source>
</evidence>
<accession>S4XU63</accession>
<gene>
    <name evidence="1" type="ORF">SCE1572_16135</name>
</gene>
<name>S4XU63_SORCE</name>
<reference evidence="1 2" key="1">
    <citation type="journal article" date="2013" name="Sci. Rep.">
        <title>Extraordinary expansion of a Sorangium cellulosum genome from an alkaline milieu.</title>
        <authorList>
            <person name="Han K."/>
            <person name="Li Z.F."/>
            <person name="Peng R."/>
            <person name="Zhu L.P."/>
            <person name="Zhou T."/>
            <person name="Wang L.G."/>
            <person name="Li S.G."/>
            <person name="Zhang X.B."/>
            <person name="Hu W."/>
            <person name="Wu Z.H."/>
            <person name="Qin N."/>
            <person name="Li Y.Z."/>
        </authorList>
    </citation>
    <scope>NUCLEOTIDE SEQUENCE [LARGE SCALE GENOMIC DNA]</scope>
    <source>
        <strain evidence="1 2">So0157-2</strain>
    </source>
</reference>
<dbReference type="HOGENOM" id="CLU_2976901_0_0_7"/>
<protein>
    <submittedName>
        <fullName evidence="1">Uncharacterized protein</fullName>
    </submittedName>
</protein>
<sequence>MLLSVIQLAEDGRSELRQWHMSCNVDRCLTIGQRRNSDEQEGTRSSNLLCQSVAATPW</sequence>
<dbReference type="Proteomes" id="UP000014803">
    <property type="component" value="Chromosome"/>
</dbReference>
<dbReference type="EMBL" id="CP003969">
    <property type="protein sequence ID" value="AGP35896.1"/>
    <property type="molecule type" value="Genomic_DNA"/>
</dbReference>
<proteinExistence type="predicted"/>
<organism evidence="1 2">
    <name type="scientific">Sorangium cellulosum So0157-2</name>
    <dbReference type="NCBI Taxonomy" id="1254432"/>
    <lineage>
        <taxon>Bacteria</taxon>
        <taxon>Pseudomonadati</taxon>
        <taxon>Myxococcota</taxon>
        <taxon>Polyangia</taxon>
        <taxon>Polyangiales</taxon>
        <taxon>Polyangiaceae</taxon>
        <taxon>Sorangium</taxon>
    </lineage>
</organism>
<evidence type="ECO:0000313" key="1">
    <source>
        <dbReference type="EMBL" id="AGP35896.1"/>
    </source>
</evidence>